<keyword evidence="8" id="KW-1133">Transmembrane helix</keyword>
<dbReference type="GO" id="GO:0009927">
    <property type="term" value="F:histidine phosphotransfer kinase activity"/>
    <property type="evidence" value="ECO:0007669"/>
    <property type="project" value="TreeGrafter"/>
</dbReference>
<dbReference type="EC" id="2.7.13.3" evidence="3"/>
<evidence type="ECO:0000313" key="13">
    <source>
        <dbReference type="Proteomes" id="UP000219215"/>
    </source>
</evidence>
<dbReference type="EMBL" id="LT907975">
    <property type="protein sequence ID" value="SOB59675.1"/>
    <property type="molecule type" value="Genomic_DNA"/>
</dbReference>
<accession>A0A2C8FB63</accession>
<dbReference type="InterPro" id="IPR001789">
    <property type="entry name" value="Sig_transdc_resp-reg_receiver"/>
</dbReference>
<dbReference type="FunFam" id="3.30.565.10:FF:000006">
    <property type="entry name" value="Sensor histidine kinase WalK"/>
    <property type="match status" value="1"/>
</dbReference>
<evidence type="ECO:0000256" key="4">
    <source>
        <dbReference type="ARBA" id="ARBA00022553"/>
    </source>
</evidence>
<keyword evidence="5 12" id="KW-0808">Transferase</keyword>
<dbReference type="Pfam" id="PF12860">
    <property type="entry name" value="PAS_7"/>
    <property type="match status" value="1"/>
</dbReference>
<dbReference type="InterPro" id="IPR003661">
    <property type="entry name" value="HisK_dim/P_dom"/>
</dbReference>
<dbReference type="SMART" id="SM00448">
    <property type="entry name" value="REC"/>
    <property type="match status" value="1"/>
</dbReference>
<comment type="catalytic activity">
    <reaction evidence="1">
        <text>ATP + protein L-histidine = ADP + protein N-phospho-L-histidine.</text>
        <dbReference type="EC" id="2.7.13.3"/>
    </reaction>
</comment>
<feature type="transmembrane region" description="Helical" evidence="8">
    <location>
        <begin position="209"/>
        <end position="229"/>
    </location>
</feature>
<evidence type="ECO:0000313" key="12">
    <source>
        <dbReference type="EMBL" id="SOB59675.1"/>
    </source>
</evidence>
<dbReference type="Gene3D" id="3.40.50.2300">
    <property type="match status" value="1"/>
</dbReference>
<dbReference type="InterPro" id="IPR004358">
    <property type="entry name" value="Sig_transdc_His_kin-like_C"/>
</dbReference>
<dbReference type="AlphaFoldDB" id="A0A2C8FB63"/>
<feature type="domain" description="HAMP" evidence="11">
    <location>
        <begin position="231"/>
        <end position="283"/>
    </location>
</feature>
<dbReference type="InterPro" id="IPR005467">
    <property type="entry name" value="His_kinase_dom"/>
</dbReference>
<evidence type="ECO:0000256" key="5">
    <source>
        <dbReference type="ARBA" id="ARBA00022679"/>
    </source>
</evidence>
<dbReference type="InterPro" id="IPR003594">
    <property type="entry name" value="HATPase_dom"/>
</dbReference>
<dbReference type="PROSITE" id="PS50885">
    <property type="entry name" value="HAMP"/>
    <property type="match status" value="1"/>
</dbReference>
<dbReference type="SUPFAM" id="SSF158472">
    <property type="entry name" value="HAMP domain-like"/>
    <property type="match status" value="1"/>
</dbReference>
<dbReference type="Gene3D" id="1.10.287.130">
    <property type="match status" value="1"/>
</dbReference>
<dbReference type="Proteomes" id="UP000219215">
    <property type="component" value="Chromosome DPRO"/>
</dbReference>
<dbReference type="PRINTS" id="PR00344">
    <property type="entry name" value="BCTRLSENSOR"/>
</dbReference>
<dbReference type="InterPro" id="IPR036097">
    <property type="entry name" value="HisK_dim/P_sf"/>
</dbReference>
<sequence>MIVYRYLSRVWSGMSVMRKFALALGSMVALILFVATIGFFSLTFQEQKVADIVADSMRVQRLALEVESRLQLARQAERDFILHLHELGVQGSNAAYGVEFLDNVNDAVRNVLWLQNLAGMDAGKPLQARSNHRLMELRKGLEQYLDTFNHLAEVAQSEGINNTFKHLVSGLDGEYLSLTTLVRQLALAASDEARNAQAAISQTSMVIKILLIASVLLALLLAASITWVLNRTVVRSVVQLRDTAYELSYGNLEARAELDSGDEFGQLAESINGMAERINSLVYDMEVRVDTVNDRLFEVIDATSEGFILYDKHGRLLLTNKRIMEMAGPNAEYLQPGMSREDVLHEQAKSGLLINAYGREEEWAQERLEQQSKPFSMQEEPLRDGRWMQVRSYKTSRGEIVLIVSDITERKQRVQDLASMNSDLEELVRERTQVLVEKASELKEANERLRELDELKSTFLTSVSHELRTPLTSLIGFSKIIKRDFSRIFMPLADCEKSSSIGERIQSNLDIISNEGERLTGLINDVLDLSRIESGQDEWQYIEVDLAEAINRAVTASSGAFAQNSQLKLSLRRFEKVPPVLCDPDRIHQVLINLLSNAAKFTESGAVYIDLFQDVRGRVCIQVQDTGQGIEEKYLERIFDKFQQAQSDTLTEKPSGTGLGLAISRQIIEQYDGRIWASSELGRGTTMHIVMPPAVPDNMPLVLVVDDDMTVREYLSMYLKKAGYGVQTAADGRECLRMVEELRPDIICTDLLMPGMGGEETIRELKADERFSNIPILVISSAGECRTAGGDIAMLKPLNGDTILQVVAAFLDRQTATLPALSVGTAGICPLPVLCGDDVTHCTREDMWQMVESGFKGTVVVPESQVQDIDIQRLSSHVRLQVILVPSQEPVELANG</sequence>
<dbReference type="InterPro" id="IPR035965">
    <property type="entry name" value="PAS-like_dom_sf"/>
</dbReference>
<dbReference type="Pfam" id="PF00512">
    <property type="entry name" value="HisKA"/>
    <property type="match status" value="1"/>
</dbReference>
<keyword evidence="6 12" id="KW-0418">Kinase</keyword>
<evidence type="ECO:0000259" key="10">
    <source>
        <dbReference type="PROSITE" id="PS50110"/>
    </source>
</evidence>
<dbReference type="SUPFAM" id="SSF55785">
    <property type="entry name" value="PYP-like sensor domain (PAS domain)"/>
    <property type="match status" value="1"/>
</dbReference>
<dbReference type="CDD" id="cd00156">
    <property type="entry name" value="REC"/>
    <property type="match status" value="1"/>
</dbReference>
<dbReference type="Gene3D" id="3.30.450.20">
    <property type="entry name" value="PAS domain"/>
    <property type="match status" value="1"/>
</dbReference>
<dbReference type="PANTHER" id="PTHR43047:SF72">
    <property type="entry name" value="OSMOSENSING HISTIDINE PROTEIN KINASE SLN1"/>
    <property type="match status" value="1"/>
</dbReference>
<dbReference type="InterPro" id="IPR036890">
    <property type="entry name" value="HATPase_C_sf"/>
</dbReference>
<evidence type="ECO:0000256" key="7">
    <source>
        <dbReference type="PROSITE-ProRule" id="PRU00169"/>
    </source>
</evidence>
<dbReference type="KEGG" id="pprf:DPRO_2765"/>
<dbReference type="Pfam" id="PF00672">
    <property type="entry name" value="HAMP"/>
    <property type="match status" value="1"/>
</dbReference>
<keyword evidence="4 7" id="KW-0597">Phosphoprotein</keyword>
<dbReference type="SMART" id="SM00387">
    <property type="entry name" value="HATPase_c"/>
    <property type="match status" value="1"/>
</dbReference>
<feature type="modified residue" description="4-aspartylphosphate" evidence="7">
    <location>
        <position position="750"/>
    </location>
</feature>
<keyword evidence="8" id="KW-0472">Membrane</keyword>
<dbReference type="SUPFAM" id="SSF47384">
    <property type="entry name" value="Homodimeric domain of signal transducing histidine kinase"/>
    <property type="match status" value="1"/>
</dbReference>
<dbReference type="Pfam" id="PF00072">
    <property type="entry name" value="Response_reg"/>
    <property type="match status" value="1"/>
</dbReference>
<organism evidence="12 13">
    <name type="scientific">Pseudodesulfovibrio profundus</name>
    <dbReference type="NCBI Taxonomy" id="57320"/>
    <lineage>
        <taxon>Bacteria</taxon>
        <taxon>Pseudomonadati</taxon>
        <taxon>Thermodesulfobacteriota</taxon>
        <taxon>Desulfovibrionia</taxon>
        <taxon>Desulfovibrionales</taxon>
        <taxon>Desulfovibrionaceae</taxon>
    </lineage>
</organism>
<gene>
    <name evidence="12" type="ORF">DPRO_2765</name>
</gene>
<evidence type="ECO:0000256" key="2">
    <source>
        <dbReference type="ARBA" id="ARBA00004370"/>
    </source>
</evidence>
<evidence type="ECO:0000256" key="6">
    <source>
        <dbReference type="ARBA" id="ARBA00022777"/>
    </source>
</evidence>
<dbReference type="GO" id="GO:0000155">
    <property type="term" value="F:phosphorelay sensor kinase activity"/>
    <property type="evidence" value="ECO:0007669"/>
    <property type="project" value="InterPro"/>
</dbReference>
<dbReference type="InterPro" id="IPR011006">
    <property type="entry name" value="CheY-like_superfamily"/>
</dbReference>
<dbReference type="GO" id="GO:0005886">
    <property type="term" value="C:plasma membrane"/>
    <property type="evidence" value="ECO:0007669"/>
    <property type="project" value="TreeGrafter"/>
</dbReference>
<dbReference type="PROSITE" id="PS50109">
    <property type="entry name" value="HIS_KIN"/>
    <property type="match status" value="1"/>
</dbReference>
<name>A0A2C8FB63_9BACT</name>
<feature type="domain" description="Histidine kinase" evidence="9">
    <location>
        <begin position="462"/>
        <end position="695"/>
    </location>
</feature>
<dbReference type="CDD" id="cd06225">
    <property type="entry name" value="HAMP"/>
    <property type="match status" value="1"/>
</dbReference>
<dbReference type="SMART" id="SM00388">
    <property type="entry name" value="HisKA"/>
    <property type="match status" value="1"/>
</dbReference>
<evidence type="ECO:0000256" key="1">
    <source>
        <dbReference type="ARBA" id="ARBA00000085"/>
    </source>
</evidence>
<feature type="domain" description="Response regulatory" evidence="10">
    <location>
        <begin position="701"/>
        <end position="811"/>
    </location>
</feature>
<dbReference type="InterPro" id="IPR003660">
    <property type="entry name" value="HAMP_dom"/>
</dbReference>
<dbReference type="PANTHER" id="PTHR43047">
    <property type="entry name" value="TWO-COMPONENT HISTIDINE PROTEIN KINASE"/>
    <property type="match status" value="1"/>
</dbReference>
<reference evidence="13" key="1">
    <citation type="submission" date="2017-09" db="EMBL/GenBank/DDBJ databases">
        <authorList>
            <person name="Regsiter A."/>
            <person name="William W."/>
        </authorList>
    </citation>
    <scope>NUCLEOTIDE SEQUENCE [LARGE SCALE GENOMIC DNA]</scope>
    <source>
        <strain evidence="13">500-1</strain>
    </source>
</reference>
<evidence type="ECO:0000256" key="3">
    <source>
        <dbReference type="ARBA" id="ARBA00012438"/>
    </source>
</evidence>
<protein>
    <recommendedName>
        <fullName evidence="3">histidine kinase</fullName>
        <ecNumber evidence="3">2.7.13.3</ecNumber>
    </recommendedName>
</protein>
<comment type="subcellular location">
    <subcellularLocation>
        <location evidence="2">Membrane</location>
    </subcellularLocation>
</comment>
<dbReference type="Pfam" id="PF02518">
    <property type="entry name" value="HATPase_c"/>
    <property type="match status" value="1"/>
</dbReference>
<dbReference type="SUPFAM" id="SSF55874">
    <property type="entry name" value="ATPase domain of HSP90 chaperone/DNA topoisomerase II/histidine kinase"/>
    <property type="match status" value="1"/>
</dbReference>
<dbReference type="Gene3D" id="3.30.565.10">
    <property type="entry name" value="Histidine kinase-like ATPase, C-terminal domain"/>
    <property type="match status" value="1"/>
</dbReference>
<proteinExistence type="predicted"/>
<keyword evidence="13" id="KW-1185">Reference proteome</keyword>
<evidence type="ECO:0000259" key="11">
    <source>
        <dbReference type="PROSITE" id="PS50885"/>
    </source>
</evidence>
<dbReference type="SMART" id="SM00304">
    <property type="entry name" value="HAMP"/>
    <property type="match status" value="1"/>
</dbReference>
<evidence type="ECO:0000259" key="9">
    <source>
        <dbReference type="PROSITE" id="PS50109"/>
    </source>
</evidence>
<feature type="transmembrane region" description="Helical" evidence="8">
    <location>
        <begin position="20"/>
        <end position="42"/>
    </location>
</feature>
<evidence type="ECO:0000256" key="8">
    <source>
        <dbReference type="SAM" id="Phobius"/>
    </source>
</evidence>
<dbReference type="PROSITE" id="PS50110">
    <property type="entry name" value="RESPONSE_REGULATORY"/>
    <property type="match status" value="1"/>
</dbReference>
<dbReference type="CDD" id="cd00082">
    <property type="entry name" value="HisKA"/>
    <property type="match status" value="1"/>
</dbReference>
<dbReference type="Gene3D" id="6.10.340.10">
    <property type="match status" value="1"/>
</dbReference>
<dbReference type="SUPFAM" id="SSF52172">
    <property type="entry name" value="CheY-like"/>
    <property type="match status" value="1"/>
</dbReference>
<keyword evidence="8" id="KW-0812">Transmembrane</keyword>